<gene>
    <name evidence="3" type="ORF">RDB_LOCUS31254</name>
</gene>
<dbReference type="Proteomes" id="UP000663840">
    <property type="component" value="Unassembled WGS sequence"/>
</dbReference>
<evidence type="ECO:0000256" key="1">
    <source>
        <dbReference type="SAM" id="MobiDB-lite"/>
    </source>
</evidence>
<evidence type="ECO:0000313" key="3">
    <source>
        <dbReference type="EMBL" id="CAE6392431.1"/>
    </source>
</evidence>
<feature type="region of interest" description="Disordered" evidence="1">
    <location>
        <begin position="279"/>
        <end position="315"/>
    </location>
</feature>
<protein>
    <recommendedName>
        <fullName evidence="2">N-acetyltransferase domain-containing protein</fullName>
    </recommendedName>
</protein>
<dbReference type="Gene3D" id="3.40.630.30">
    <property type="match status" value="1"/>
</dbReference>
<dbReference type="InterPro" id="IPR016181">
    <property type="entry name" value="Acyl_CoA_acyltransferase"/>
</dbReference>
<organism evidence="3 4">
    <name type="scientific">Rhizoctonia solani</name>
    <dbReference type="NCBI Taxonomy" id="456999"/>
    <lineage>
        <taxon>Eukaryota</taxon>
        <taxon>Fungi</taxon>
        <taxon>Dikarya</taxon>
        <taxon>Basidiomycota</taxon>
        <taxon>Agaricomycotina</taxon>
        <taxon>Agaricomycetes</taxon>
        <taxon>Cantharellales</taxon>
        <taxon>Ceratobasidiaceae</taxon>
        <taxon>Rhizoctonia</taxon>
    </lineage>
</organism>
<name>A0A8H2WLJ2_9AGAM</name>
<dbReference type="SUPFAM" id="SSF55729">
    <property type="entry name" value="Acyl-CoA N-acyltransferases (Nat)"/>
    <property type="match status" value="1"/>
</dbReference>
<feature type="domain" description="N-acetyltransferase" evidence="2">
    <location>
        <begin position="23"/>
        <end position="212"/>
    </location>
</feature>
<dbReference type="Pfam" id="PF00583">
    <property type="entry name" value="Acetyltransf_1"/>
    <property type="match status" value="1"/>
</dbReference>
<evidence type="ECO:0000313" key="4">
    <source>
        <dbReference type="Proteomes" id="UP000663840"/>
    </source>
</evidence>
<dbReference type="PROSITE" id="PS51186">
    <property type="entry name" value="GNAT"/>
    <property type="match status" value="1"/>
</dbReference>
<comment type="caution">
    <text evidence="3">The sequence shown here is derived from an EMBL/GenBank/DDBJ whole genome shotgun (WGS) entry which is preliminary data.</text>
</comment>
<dbReference type="InterPro" id="IPR000182">
    <property type="entry name" value="GNAT_dom"/>
</dbReference>
<evidence type="ECO:0000259" key="2">
    <source>
        <dbReference type="PROSITE" id="PS51186"/>
    </source>
</evidence>
<reference evidence="3" key="1">
    <citation type="submission" date="2021-01" db="EMBL/GenBank/DDBJ databases">
        <authorList>
            <person name="Kaushik A."/>
        </authorList>
    </citation>
    <scope>NUCLEOTIDE SEQUENCE</scope>
    <source>
        <strain evidence="3">AG1-1A</strain>
    </source>
</reference>
<proteinExistence type="predicted"/>
<feature type="compositionally biased region" description="Acidic residues" evidence="1">
    <location>
        <begin position="283"/>
        <end position="315"/>
    </location>
</feature>
<accession>A0A8H2WLJ2</accession>
<dbReference type="GO" id="GO:0016747">
    <property type="term" value="F:acyltransferase activity, transferring groups other than amino-acyl groups"/>
    <property type="evidence" value="ECO:0007669"/>
    <property type="project" value="InterPro"/>
</dbReference>
<dbReference type="AlphaFoldDB" id="A0A8H2WLJ2"/>
<dbReference type="EMBL" id="CAJMWR010000645">
    <property type="protein sequence ID" value="CAE6392431.1"/>
    <property type="molecule type" value="Genomic_DNA"/>
</dbReference>
<sequence length="315" mass="35891">MYTHTKKPTGLCIELLESQGGLISLEDFHELWSMLRKTHSLDHLYPLPTDTEEFHLLYIIISKDQEHGDLGIHANGYGIEDEGKYRLAGFACLVVPPNERREKSILSGNPNGIGDTADIRIALLPEVQKRGFGRFVVHELLGHAFDTLRIRRVTASVVSPVRPSHPAAQKKQLGFNTKQICRIFETFGFKFEGISRGAVMNTEAPEDDKPIWHDVHRMSMLVTDYFEEHIISSLSTIRSPCHKLPLKTVRLSPWDTMIRRQEEEKRDLKLWAQAPKDTLANDACDEDGENSDVETMLGDDDVDEHDWDMANDFDD</sequence>